<proteinExistence type="predicted"/>
<comment type="caution">
    <text evidence="1">The sequence shown here is derived from an EMBL/GenBank/DDBJ whole genome shotgun (WGS) entry which is preliminary data.</text>
</comment>
<gene>
    <name evidence="1" type="ORF">KEC57_08350</name>
</gene>
<name>A0A9X1LVG3_9MICO</name>
<reference evidence="1" key="1">
    <citation type="submission" date="2021-04" db="EMBL/GenBank/DDBJ databases">
        <title>Microbacterium tenobrionis sp. nov. and Microbacterium allomyrinae sp. nov., isolated from larvae of Tenobrio molitor and Allomyrina dichotoma, respectively.</title>
        <authorList>
            <person name="Lee S.D."/>
        </authorList>
    </citation>
    <scope>NUCLEOTIDE SEQUENCE</scope>
    <source>
        <strain evidence="1">BWT-G7</strain>
    </source>
</reference>
<protein>
    <recommendedName>
        <fullName evidence="3">Tail terminator</fullName>
    </recommendedName>
</protein>
<evidence type="ECO:0008006" key="3">
    <source>
        <dbReference type="Google" id="ProtNLM"/>
    </source>
</evidence>
<accession>A0A9X1LVG3</accession>
<dbReference type="AlphaFoldDB" id="A0A9X1LVG3"/>
<sequence>MSDDQTVRAYLVEQLNLPDDWLVIPEQRFPETLSVTTVVLQHTRIEHLAAAPIGNLEHQVVLSVLDPHTDIAAAENALDDAVTEVIGRIDAHSRIGWTTADKVMHRDTYPAWNITLTVITGRPPLPAPPEAE</sequence>
<dbReference type="Proteomes" id="UP001139354">
    <property type="component" value="Unassembled WGS sequence"/>
</dbReference>
<evidence type="ECO:0000313" key="1">
    <source>
        <dbReference type="EMBL" id="MCC2032195.1"/>
    </source>
</evidence>
<keyword evidence="2" id="KW-1185">Reference proteome</keyword>
<evidence type="ECO:0000313" key="2">
    <source>
        <dbReference type="Proteomes" id="UP001139354"/>
    </source>
</evidence>
<organism evidence="1 2">
    <name type="scientific">Microbacterium allomyrinae</name>
    <dbReference type="NCBI Taxonomy" id="2830666"/>
    <lineage>
        <taxon>Bacteria</taxon>
        <taxon>Bacillati</taxon>
        <taxon>Actinomycetota</taxon>
        <taxon>Actinomycetes</taxon>
        <taxon>Micrococcales</taxon>
        <taxon>Microbacteriaceae</taxon>
        <taxon>Microbacterium</taxon>
    </lineage>
</organism>
<dbReference type="EMBL" id="JAGTTN010000002">
    <property type="protein sequence ID" value="MCC2032195.1"/>
    <property type="molecule type" value="Genomic_DNA"/>
</dbReference>
<dbReference type="RefSeq" id="WP_229384107.1">
    <property type="nucleotide sequence ID" value="NZ_JAGTTN010000002.1"/>
</dbReference>